<dbReference type="Proteomes" id="UP001519292">
    <property type="component" value="Unassembled WGS sequence"/>
</dbReference>
<comment type="caution">
    <text evidence="5">The sequence shown here is derived from an EMBL/GenBank/DDBJ whole genome shotgun (WGS) entry which is preliminary data.</text>
</comment>
<sequence>MNYYRKVFNNEEYNSACYISSGGFEKLEPNHSYGPMGRSGYMIHCVTSGKGTFISNGKTYHLKQGDIFYIEPYKTTYMEADSADPWSFYWIRFIGNIIPTYMKRISLSHKNPLISRTQAPGVYECIKKIVTTSFTPGNHDFFYQSKLFEALNILQIHFPNRNQKLNFPSTNDLFQSATRYITNHYEEHVSVQDIVDYLNIDRSYAYRIFKKYAQKSPQDFITDYQLDKACEMLKDPANSVEYVALSCGFSSYQSFFRFFKKKYLISPSKYQEKY</sequence>
<dbReference type="SMART" id="SM00342">
    <property type="entry name" value="HTH_ARAC"/>
    <property type="match status" value="1"/>
</dbReference>
<proteinExistence type="predicted"/>
<feature type="domain" description="HTH araC/xylS-type" evidence="4">
    <location>
        <begin position="175"/>
        <end position="273"/>
    </location>
</feature>
<dbReference type="EMBL" id="JAGGLU010000005">
    <property type="protein sequence ID" value="MBP2057943.1"/>
    <property type="molecule type" value="Genomic_DNA"/>
</dbReference>
<dbReference type="Gene3D" id="2.60.120.10">
    <property type="entry name" value="Jelly Rolls"/>
    <property type="match status" value="1"/>
</dbReference>
<evidence type="ECO:0000313" key="5">
    <source>
        <dbReference type="EMBL" id="MBP2057943.1"/>
    </source>
</evidence>
<name>A0ABS4ME90_9LACO</name>
<keyword evidence="3" id="KW-0804">Transcription</keyword>
<keyword evidence="2" id="KW-0238">DNA-binding</keyword>
<evidence type="ECO:0000256" key="3">
    <source>
        <dbReference type="ARBA" id="ARBA00023163"/>
    </source>
</evidence>
<dbReference type="CDD" id="cd06986">
    <property type="entry name" value="cupin_MmsR-like_N"/>
    <property type="match status" value="1"/>
</dbReference>
<dbReference type="RefSeq" id="WP_209686684.1">
    <property type="nucleotide sequence ID" value="NZ_JAGGLU010000005.1"/>
</dbReference>
<dbReference type="Gene3D" id="1.10.10.60">
    <property type="entry name" value="Homeodomain-like"/>
    <property type="match status" value="2"/>
</dbReference>
<dbReference type="SUPFAM" id="SSF46689">
    <property type="entry name" value="Homeodomain-like"/>
    <property type="match status" value="2"/>
</dbReference>
<protein>
    <submittedName>
        <fullName evidence="5">AraC-like DNA-binding protein</fullName>
    </submittedName>
</protein>
<accession>A0ABS4ME90</accession>
<evidence type="ECO:0000256" key="2">
    <source>
        <dbReference type="ARBA" id="ARBA00023125"/>
    </source>
</evidence>
<dbReference type="SUPFAM" id="SSF51215">
    <property type="entry name" value="Regulatory protein AraC"/>
    <property type="match status" value="1"/>
</dbReference>
<organism evidence="5 6">
    <name type="scientific">Lactobacillus colini</name>
    <dbReference type="NCBI Taxonomy" id="1819254"/>
    <lineage>
        <taxon>Bacteria</taxon>
        <taxon>Bacillati</taxon>
        <taxon>Bacillota</taxon>
        <taxon>Bacilli</taxon>
        <taxon>Lactobacillales</taxon>
        <taxon>Lactobacillaceae</taxon>
        <taxon>Lactobacillus</taxon>
    </lineage>
</organism>
<keyword evidence="1" id="KW-0805">Transcription regulation</keyword>
<dbReference type="InterPro" id="IPR014710">
    <property type="entry name" value="RmlC-like_jellyroll"/>
</dbReference>
<dbReference type="InterPro" id="IPR009057">
    <property type="entry name" value="Homeodomain-like_sf"/>
</dbReference>
<evidence type="ECO:0000313" key="6">
    <source>
        <dbReference type="Proteomes" id="UP001519292"/>
    </source>
</evidence>
<dbReference type="PANTHER" id="PTHR43280">
    <property type="entry name" value="ARAC-FAMILY TRANSCRIPTIONAL REGULATOR"/>
    <property type="match status" value="1"/>
</dbReference>
<dbReference type="Pfam" id="PF02311">
    <property type="entry name" value="AraC_binding"/>
    <property type="match status" value="1"/>
</dbReference>
<dbReference type="InterPro" id="IPR018060">
    <property type="entry name" value="HTH_AraC"/>
</dbReference>
<dbReference type="InterPro" id="IPR003313">
    <property type="entry name" value="AraC-bd"/>
</dbReference>
<keyword evidence="6" id="KW-1185">Reference proteome</keyword>
<evidence type="ECO:0000256" key="1">
    <source>
        <dbReference type="ARBA" id="ARBA00023015"/>
    </source>
</evidence>
<reference evidence="5 6" key="1">
    <citation type="submission" date="2021-03" db="EMBL/GenBank/DDBJ databases">
        <title>Genomic Encyclopedia of Type Strains, Phase IV (KMG-IV): sequencing the most valuable type-strain genomes for metagenomic binning, comparative biology and taxonomic classification.</title>
        <authorList>
            <person name="Goeker M."/>
        </authorList>
    </citation>
    <scope>NUCLEOTIDE SEQUENCE [LARGE SCALE GENOMIC DNA]</scope>
    <source>
        <strain evidence="5 6">DSM 101872</strain>
    </source>
</reference>
<dbReference type="PROSITE" id="PS01124">
    <property type="entry name" value="HTH_ARAC_FAMILY_2"/>
    <property type="match status" value="1"/>
</dbReference>
<evidence type="ECO:0000259" key="4">
    <source>
        <dbReference type="PROSITE" id="PS01124"/>
    </source>
</evidence>
<dbReference type="InterPro" id="IPR037923">
    <property type="entry name" value="HTH-like"/>
</dbReference>
<dbReference type="PANTHER" id="PTHR43280:SF2">
    <property type="entry name" value="HTH-TYPE TRANSCRIPTIONAL REGULATOR EXSA"/>
    <property type="match status" value="1"/>
</dbReference>
<gene>
    <name evidence="5" type="ORF">J2Z60_001118</name>
</gene>
<dbReference type="Pfam" id="PF12833">
    <property type="entry name" value="HTH_18"/>
    <property type="match status" value="1"/>
</dbReference>